<dbReference type="GO" id="GO:0006633">
    <property type="term" value="P:fatty acid biosynthetic process"/>
    <property type="evidence" value="ECO:0007669"/>
    <property type="project" value="InterPro"/>
</dbReference>
<evidence type="ECO:0000313" key="6">
    <source>
        <dbReference type="Proteomes" id="UP000315711"/>
    </source>
</evidence>
<protein>
    <submittedName>
        <fullName evidence="5">3-oxoacyl-[acyl-carrier-protein] synthase-3</fullName>
    </submittedName>
</protein>
<evidence type="ECO:0000259" key="4">
    <source>
        <dbReference type="Pfam" id="PF08545"/>
    </source>
</evidence>
<dbReference type="Pfam" id="PF08541">
    <property type="entry name" value="ACP_syn_III_C"/>
    <property type="match status" value="1"/>
</dbReference>
<dbReference type="GO" id="GO:0044550">
    <property type="term" value="P:secondary metabolite biosynthetic process"/>
    <property type="evidence" value="ECO:0007669"/>
    <property type="project" value="TreeGrafter"/>
</dbReference>
<dbReference type="RefSeq" id="WP_144449731.1">
    <property type="nucleotide sequence ID" value="NZ_VLKZ01000003.1"/>
</dbReference>
<dbReference type="CDD" id="cd00830">
    <property type="entry name" value="KAS_III"/>
    <property type="match status" value="1"/>
</dbReference>
<dbReference type="InterPro" id="IPR013751">
    <property type="entry name" value="ACP_syn_III_N"/>
</dbReference>
<dbReference type="SUPFAM" id="SSF53901">
    <property type="entry name" value="Thiolase-like"/>
    <property type="match status" value="1"/>
</dbReference>
<dbReference type="EMBL" id="VLKZ01000003">
    <property type="protein sequence ID" value="TWI58069.1"/>
    <property type="molecule type" value="Genomic_DNA"/>
</dbReference>
<evidence type="ECO:0000256" key="1">
    <source>
        <dbReference type="ARBA" id="ARBA00022679"/>
    </source>
</evidence>
<evidence type="ECO:0000256" key="2">
    <source>
        <dbReference type="ARBA" id="ARBA00023315"/>
    </source>
</evidence>
<organism evidence="5 6">
    <name type="scientific">Halalkalibacter nanhaiisediminis</name>
    <dbReference type="NCBI Taxonomy" id="688079"/>
    <lineage>
        <taxon>Bacteria</taxon>
        <taxon>Bacillati</taxon>
        <taxon>Bacillota</taxon>
        <taxon>Bacilli</taxon>
        <taxon>Bacillales</taxon>
        <taxon>Bacillaceae</taxon>
        <taxon>Halalkalibacter</taxon>
    </lineage>
</organism>
<dbReference type="Pfam" id="PF08545">
    <property type="entry name" value="ACP_syn_III"/>
    <property type="match status" value="1"/>
</dbReference>
<sequence length="331" mass="36580">MSRNIRILGTGKYLPSKIVTSEELDRKLGLKEGWAAKKSGVKIRHVVDGEVNSDMAVKAIEQALKNANMTKEDLHCIISTSASFDQPLPCQASLIKEKMVFKNHPIPAFDIDSTCLGFVVGLDTISYLVEAERYKNVVIVSSEISSLAINPNQHESYTLFGDGACAVIISKSSKEETSSIKTSLIETYPEGVHMTEVRGGGSILHSRHYSEKNKTEYLFDMDGRAIFRLSSRLINGFMERLFKDSGLTIQDIDMVIPHQASAMAMKLMRKKLDVPEEKFMSIIENHGNVISASIPMALHEAIVQNRIKRGDKVLLLGTSAGLSLGGLVFEY</sequence>
<gene>
    <name evidence="5" type="ORF">IQ10_01400</name>
</gene>
<feature type="domain" description="Beta-ketoacyl-[acyl-carrier-protein] synthase III N-terminal" evidence="4">
    <location>
        <begin position="109"/>
        <end position="183"/>
    </location>
</feature>
<evidence type="ECO:0000313" key="5">
    <source>
        <dbReference type="EMBL" id="TWI58069.1"/>
    </source>
</evidence>
<evidence type="ECO:0000259" key="3">
    <source>
        <dbReference type="Pfam" id="PF08541"/>
    </source>
</evidence>
<keyword evidence="1" id="KW-0808">Transferase</keyword>
<comment type="caution">
    <text evidence="5">The sequence shown here is derived from an EMBL/GenBank/DDBJ whole genome shotgun (WGS) entry which is preliminary data.</text>
</comment>
<dbReference type="OrthoDB" id="9815506at2"/>
<dbReference type="PANTHER" id="PTHR34069:SF2">
    <property type="entry name" value="BETA-KETOACYL-[ACYL-CARRIER-PROTEIN] SYNTHASE III"/>
    <property type="match status" value="1"/>
</dbReference>
<dbReference type="InterPro" id="IPR016039">
    <property type="entry name" value="Thiolase-like"/>
</dbReference>
<accession>A0A562QMV3</accession>
<dbReference type="Proteomes" id="UP000315711">
    <property type="component" value="Unassembled WGS sequence"/>
</dbReference>
<dbReference type="InterPro" id="IPR013747">
    <property type="entry name" value="ACP_syn_III_C"/>
</dbReference>
<name>A0A562QMV3_9BACI</name>
<dbReference type="NCBIfam" id="NF005541">
    <property type="entry name" value="PRK07204.1"/>
    <property type="match status" value="1"/>
</dbReference>
<dbReference type="PANTHER" id="PTHR34069">
    <property type="entry name" value="3-OXOACYL-[ACYL-CARRIER-PROTEIN] SYNTHASE 3"/>
    <property type="match status" value="1"/>
</dbReference>
<dbReference type="AlphaFoldDB" id="A0A562QMV3"/>
<keyword evidence="2" id="KW-0012">Acyltransferase</keyword>
<proteinExistence type="predicted"/>
<dbReference type="GO" id="GO:0004315">
    <property type="term" value="F:3-oxoacyl-[acyl-carrier-protein] synthase activity"/>
    <property type="evidence" value="ECO:0007669"/>
    <property type="project" value="InterPro"/>
</dbReference>
<dbReference type="Gene3D" id="3.40.47.10">
    <property type="match status" value="1"/>
</dbReference>
<keyword evidence="6" id="KW-1185">Reference proteome</keyword>
<reference evidence="5 6" key="1">
    <citation type="journal article" date="2015" name="Stand. Genomic Sci.">
        <title>Genomic Encyclopedia of Bacterial and Archaeal Type Strains, Phase III: the genomes of soil and plant-associated and newly described type strains.</title>
        <authorList>
            <person name="Whitman W.B."/>
            <person name="Woyke T."/>
            <person name="Klenk H.P."/>
            <person name="Zhou Y."/>
            <person name="Lilburn T.G."/>
            <person name="Beck B.J."/>
            <person name="De Vos P."/>
            <person name="Vandamme P."/>
            <person name="Eisen J.A."/>
            <person name="Garrity G."/>
            <person name="Hugenholtz P."/>
            <person name="Kyrpides N.C."/>
        </authorList>
    </citation>
    <scope>NUCLEOTIDE SEQUENCE [LARGE SCALE GENOMIC DNA]</scope>
    <source>
        <strain evidence="5 6">CGMCC 1.10116</strain>
    </source>
</reference>
<feature type="domain" description="Beta-ketoacyl-[acyl-carrier-protein] synthase III C-terminal" evidence="3">
    <location>
        <begin position="243"/>
        <end position="331"/>
    </location>
</feature>